<keyword evidence="2" id="KW-0812">Transmembrane</keyword>
<protein>
    <submittedName>
        <fullName evidence="3">Uncharacterized protein</fullName>
    </submittedName>
</protein>
<evidence type="ECO:0000313" key="3">
    <source>
        <dbReference type="EMBL" id="WUN83545.1"/>
    </source>
</evidence>
<organism evidence="3 4">
    <name type="scientific">Streptomyces erythrochromogenes</name>
    <dbReference type="NCBI Taxonomy" id="285574"/>
    <lineage>
        <taxon>Bacteria</taxon>
        <taxon>Bacillati</taxon>
        <taxon>Actinomycetota</taxon>
        <taxon>Actinomycetes</taxon>
        <taxon>Kitasatosporales</taxon>
        <taxon>Streptomycetaceae</taxon>
        <taxon>Streptomyces</taxon>
    </lineage>
</organism>
<evidence type="ECO:0000256" key="1">
    <source>
        <dbReference type="SAM" id="MobiDB-lite"/>
    </source>
</evidence>
<keyword evidence="4" id="KW-1185">Reference proteome</keyword>
<evidence type="ECO:0000313" key="4">
    <source>
        <dbReference type="Proteomes" id="UP001432312"/>
    </source>
</evidence>
<sequence length="79" mass="8015">MPHRDDDTHTPRAALGRTPRRDRPGRPGAVLALALAAALAAAVAGAVLPHGLLLAAGLIAAAVAVIRCGTAGRDRERLP</sequence>
<feature type="compositionally biased region" description="Basic and acidic residues" evidence="1">
    <location>
        <begin position="1"/>
        <end position="10"/>
    </location>
</feature>
<feature type="transmembrane region" description="Helical" evidence="2">
    <location>
        <begin position="27"/>
        <end position="46"/>
    </location>
</feature>
<reference evidence="3" key="1">
    <citation type="submission" date="2022-10" db="EMBL/GenBank/DDBJ databases">
        <title>The complete genomes of actinobacterial strains from the NBC collection.</title>
        <authorList>
            <person name="Joergensen T.S."/>
            <person name="Alvarez Arevalo M."/>
            <person name="Sterndorff E.B."/>
            <person name="Faurdal D."/>
            <person name="Vuksanovic O."/>
            <person name="Mourched A.-S."/>
            <person name="Charusanti P."/>
            <person name="Shaw S."/>
            <person name="Blin K."/>
            <person name="Weber T."/>
        </authorList>
    </citation>
    <scope>NUCLEOTIDE SEQUENCE</scope>
    <source>
        <strain evidence="3">NBC_00303</strain>
    </source>
</reference>
<feature type="region of interest" description="Disordered" evidence="1">
    <location>
        <begin position="1"/>
        <end position="26"/>
    </location>
</feature>
<keyword evidence="2" id="KW-0472">Membrane</keyword>
<dbReference type="GeneID" id="95501689"/>
<keyword evidence="2" id="KW-1133">Transmembrane helix</keyword>
<evidence type="ECO:0000256" key="2">
    <source>
        <dbReference type="SAM" id="Phobius"/>
    </source>
</evidence>
<feature type="transmembrane region" description="Helical" evidence="2">
    <location>
        <begin position="52"/>
        <end position="70"/>
    </location>
</feature>
<name>A0ABZ1QM39_9ACTN</name>
<dbReference type="Proteomes" id="UP001432312">
    <property type="component" value="Chromosome"/>
</dbReference>
<gene>
    <name evidence="3" type="ORF">OHA91_36585</name>
</gene>
<dbReference type="EMBL" id="CP108036">
    <property type="protein sequence ID" value="WUN83545.1"/>
    <property type="molecule type" value="Genomic_DNA"/>
</dbReference>
<proteinExistence type="predicted"/>
<accession>A0ABZ1QM39</accession>
<dbReference type="RefSeq" id="WP_051892967.1">
    <property type="nucleotide sequence ID" value="NZ_CP108036.1"/>
</dbReference>